<proteinExistence type="predicted"/>
<gene>
    <name evidence="5" type="ORF">AZF04_03475</name>
</gene>
<protein>
    <recommendedName>
        <fullName evidence="4">Sporulation initiation phosphotransferase B C-terminal domain-containing protein</fullName>
    </recommendedName>
</protein>
<dbReference type="Gene3D" id="1.10.287.130">
    <property type="match status" value="1"/>
</dbReference>
<dbReference type="InterPro" id="IPR039506">
    <property type="entry name" value="SPOB_a"/>
</dbReference>
<evidence type="ECO:0000313" key="5">
    <source>
        <dbReference type="EMBL" id="KYG31851.1"/>
    </source>
</evidence>
<dbReference type="OrthoDB" id="2375606at2"/>
<dbReference type="AlphaFoldDB" id="A0A162E690"/>
<dbReference type="Gene3D" id="3.30.565.30">
    <property type="entry name" value="Sporulation initiation phosphotransferase B (SpoOB), C-terminal domain"/>
    <property type="match status" value="1"/>
</dbReference>
<dbReference type="Pfam" id="PF14682">
    <property type="entry name" value="SPOB_ab"/>
    <property type="match status" value="1"/>
</dbReference>
<dbReference type="InterPro" id="IPR037100">
    <property type="entry name" value="Spo0B_C_sf"/>
</dbReference>
<keyword evidence="1" id="KW-0597">Phosphoprotein</keyword>
<evidence type="ECO:0000259" key="4">
    <source>
        <dbReference type="SMART" id="SM01317"/>
    </source>
</evidence>
<accession>A0A162E690</accession>
<evidence type="ECO:0000256" key="2">
    <source>
        <dbReference type="ARBA" id="ARBA00022679"/>
    </source>
</evidence>
<keyword evidence="2" id="KW-0808">Transferase</keyword>
<dbReference type="InterPro" id="IPR016120">
    <property type="entry name" value="Sig_transdc_His_kin_SpoOB"/>
</dbReference>
<evidence type="ECO:0000256" key="1">
    <source>
        <dbReference type="ARBA" id="ARBA00022553"/>
    </source>
</evidence>
<dbReference type="Pfam" id="PF14689">
    <property type="entry name" value="SPOB_a"/>
    <property type="match status" value="1"/>
</dbReference>
<dbReference type="InterPro" id="IPR016122">
    <property type="entry name" value="SpoOB_C"/>
</dbReference>
<dbReference type="STRING" id="519424.AZF04_03475"/>
<dbReference type="GO" id="GO:0000155">
    <property type="term" value="F:phosphorelay sensor kinase activity"/>
    <property type="evidence" value="ECO:0007669"/>
    <property type="project" value="InterPro"/>
</dbReference>
<dbReference type="EMBL" id="LTAO01000012">
    <property type="protein sequence ID" value="KYG31851.1"/>
    <property type="molecule type" value="Genomic_DNA"/>
</dbReference>
<dbReference type="RefSeq" id="WP_061948222.1">
    <property type="nucleotide sequence ID" value="NZ_LTAO01000012.1"/>
</dbReference>
<dbReference type="Proteomes" id="UP000075806">
    <property type="component" value="Unassembled WGS sequence"/>
</dbReference>
<keyword evidence="6" id="KW-1185">Reference proteome</keyword>
<feature type="domain" description="Sporulation initiation phosphotransferase B C-terminal" evidence="4">
    <location>
        <begin position="59"/>
        <end position="170"/>
    </location>
</feature>
<keyword evidence="3" id="KW-0418">Kinase</keyword>
<organism evidence="5 6">
    <name type="scientific">Alkalihalobacillus trypoxylicola</name>
    <dbReference type="NCBI Taxonomy" id="519424"/>
    <lineage>
        <taxon>Bacteria</taxon>
        <taxon>Bacillati</taxon>
        <taxon>Bacillota</taxon>
        <taxon>Bacilli</taxon>
        <taxon>Bacillales</taxon>
        <taxon>Bacillaceae</taxon>
        <taxon>Alkalihalobacillus</taxon>
    </lineage>
</organism>
<evidence type="ECO:0000256" key="3">
    <source>
        <dbReference type="ARBA" id="ARBA00022777"/>
    </source>
</evidence>
<name>A0A162E690_9BACI</name>
<dbReference type="SUPFAM" id="SSF55890">
    <property type="entry name" value="Sporulation response regulatory protein Spo0B"/>
    <property type="match status" value="1"/>
</dbReference>
<evidence type="ECO:0000313" key="6">
    <source>
        <dbReference type="Proteomes" id="UP000075806"/>
    </source>
</evidence>
<reference evidence="5" key="1">
    <citation type="submission" date="2016-02" db="EMBL/GenBank/DDBJ databases">
        <title>Genome sequence of Bacillus trypoxylicola KCTC 13244(T).</title>
        <authorList>
            <person name="Jeong H."/>
            <person name="Park S.-H."/>
            <person name="Choi S.-K."/>
        </authorList>
    </citation>
    <scope>NUCLEOTIDE SEQUENCE [LARGE SCALE GENOMIC DNA]</scope>
    <source>
        <strain evidence="5">KCTC 13244</strain>
    </source>
</reference>
<sequence>MAKNNEILEALRHSRHDWLNVLQLIKSNLALKKYDRIDEIISQSVQQSVNASKLSNLGIPRLATHLLTYNWQNNKMKLEVNVIGDERDLQAYENSLEVICFQVLSLFNSNSVWTTENQLLLTFILKNYECELLFDFEGQLKIEEKQLEEFLSLQVPINTEVEWGKDTCFLKASVELN</sequence>
<dbReference type="SMART" id="SM01317">
    <property type="entry name" value="SPOB_ab"/>
    <property type="match status" value="1"/>
</dbReference>
<comment type="caution">
    <text evidence="5">The sequence shown here is derived from an EMBL/GenBank/DDBJ whole genome shotgun (WGS) entry which is preliminary data.</text>
</comment>